<dbReference type="InterPro" id="IPR035923">
    <property type="entry name" value="TT1751-like_sf"/>
</dbReference>
<protein>
    <recommendedName>
        <fullName evidence="3">DUF302 domain-containing protein</fullName>
    </recommendedName>
</protein>
<gene>
    <name evidence="1" type="ORF">Z520_07406</name>
</gene>
<sequence length="194" mass="21900">MGVTTVVDPVAMARVTYHSKTDFATAEARVRASLQKDPRWFKFQDNPSEKATSAEEFERFIRPGIGPHGFMYFTEINHGLWMRWFDVPTANVTDPNTGKLRHLRAIRFIIGNPLLAPIVLKHDLDCGLSVPAELFLVENPDGTVHLIRFKIDCLIAGHLNANAPLQENARFIDEKIDQLCRHVVGDDEVPRAQS</sequence>
<organism evidence="1 2">
    <name type="scientific">Fonsecaea multimorphosa CBS 102226</name>
    <dbReference type="NCBI Taxonomy" id="1442371"/>
    <lineage>
        <taxon>Eukaryota</taxon>
        <taxon>Fungi</taxon>
        <taxon>Dikarya</taxon>
        <taxon>Ascomycota</taxon>
        <taxon>Pezizomycotina</taxon>
        <taxon>Eurotiomycetes</taxon>
        <taxon>Chaetothyriomycetidae</taxon>
        <taxon>Chaetothyriales</taxon>
        <taxon>Herpotrichiellaceae</taxon>
        <taxon>Fonsecaea</taxon>
    </lineage>
</organism>
<dbReference type="GeneID" id="27713152"/>
<keyword evidence="2" id="KW-1185">Reference proteome</keyword>
<evidence type="ECO:0000313" key="2">
    <source>
        <dbReference type="Proteomes" id="UP000053411"/>
    </source>
</evidence>
<accession>A0A0D2JT82</accession>
<proteinExistence type="predicted"/>
<dbReference type="VEuPathDB" id="FungiDB:Z520_07406"/>
<dbReference type="OrthoDB" id="5190258at2759"/>
<dbReference type="AlphaFoldDB" id="A0A0D2JT82"/>
<dbReference type="SUPFAM" id="SSF103247">
    <property type="entry name" value="TT1751-like"/>
    <property type="match status" value="1"/>
</dbReference>
<name>A0A0D2JT82_9EURO</name>
<dbReference type="Proteomes" id="UP000053411">
    <property type="component" value="Unassembled WGS sequence"/>
</dbReference>
<evidence type="ECO:0008006" key="3">
    <source>
        <dbReference type="Google" id="ProtNLM"/>
    </source>
</evidence>
<dbReference type="RefSeq" id="XP_016630810.1">
    <property type="nucleotide sequence ID" value="XM_016777904.1"/>
</dbReference>
<reference evidence="1 2" key="1">
    <citation type="submission" date="2015-01" db="EMBL/GenBank/DDBJ databases">
        <title>The Genome Sequence of Fonsecaea multimorphosa CBS 102226.</title>
        <authorList>
            <consortium name="The Broad Institute Genomics Platform"/>
            <person name="Cuomo C."/>
            <person name="de Hoog S."/>
            <person name="Gorbushina A."/>
            <person name="Stielow B."/>
            <person name="Teixiera M."/>
            <person name="Abouelleil A."/>
            <person name="Chapman S.B."/>
            <person name="Priest M."/>
            <person name="Young S.K."/>
            <person name="Wortman J."/>
            <person name="Nusbaum C."/>
            <person name="Birren B."/>
        </authorList>
    </citation>
    <scope>NUCLEOTIDE SEQUENCE [LARGE SCALE GENOMIC DNA]</scope>
    <source>
        <strain evidence="1 2">CBS 102226</strain>
    </source>
</reference>
<evidence type="ECO:0000313" key="1">
    <source>
        <dbReference type="EMBL" id="KIX96687.1"/>
    </source>
</evidence>
<dbReference type="EMBL" id="KN848076">
    <property type="protein sequence ID" value="KIX96687.1"/>
    <property type="molecule type" value="Genomic_DNA"/>
</dbReference>